<dbReference type="SUPFAM" id="SSF51011">
    <property type="entry name" value="Glycosyl hydrolase domain"/>
    <property type="match status" value="1"/>
</dbReference>
<dbReference type="SUPFAM" id="SSF51445">
    <property type="entry name" value="(Trans)glycosidases"/>
    <property type="match status" value="1"/>
</dbReference>
<dbReference type="RefSeq" id="WP_394410979.1">
    <property type="nucleotide sequence ID" value="NZ_JBIGIC010000006.1"/>
</dbReference>
<gene>
    <name evidence="10" type="ORF">ACG04R_13325</name>
</gene>
<dbReference type="PANTHER" id="PTHR43576">
    <property type="entry name" value="ALPHA-L-ARABINOFURANOSIDASE C-RELATED"/>
    <property type="match status" value="1"/>
</dbReference>
<evidence type="ECO:0000256" key="3">
    <source>
        <dbReference type="ARBA" id="ARBA00011165"/>
    </source>
</evidence>
<keyword evidence="5" id="KW-0378">Hydrolase</keyword>
<feature type="signal peptide" evidence="8">
    <location>
        <begin position="1"/>
        <end position="29"/>
    </location>
</feature>
<dbReference type="InterPro" id="IPR010720">
    <property type="entry name" value="Alpha-L-AF_C"/>
</dbReference>
<feature type="chain" id="PRO_5046598773" description="non-reducing end alpha-L-arabinofuranosidase" evidence="8">
    <location>
        <begin position="30"/>
        <end position="699"/>
    </location>
</feature>
<organism evidence="10 11">
    <name type="scientific">Pelomonas candidula</name>
    <dbReference type="NCBI Taxonomy" id="3299025"/>
    <lineage>
        <taxon>Bacteria</taxon>
        <taxon>Pseudomonadati</taxon>
        <taxon>Pseudomonadota</taxon>
        <taxon>Betaproteobacteria</taxon>
        <taxon>Burkholderiales</taxon>
        <taxon>Sphaerotilaceae</taxon>
        <taxon>Roseateles</taxon>
    </lineage>
</organism>
<keyword evidence="6" id="KW-0119">Carbohydrate metabolism</keyword>
<comment type="similarity">
    <text evidence="2">Belongs to the glycosyl hydrolase 51 family.</text>
</comment>
<dbReference type="InterPro" id="IPR017853">
    <property type="entry name" value="GH"/>
</dbReference>
<protein>
    <recommendedName>
        <fullName evidence="4">non-reducing end alpha-L-arabinofuranosidase</fullName>
        <ecNumber evidence="4">3.2.1.55</ecNumber>
    </recommendedName>
</protein>
<evidence type="ECO:0000313" key="11">
    <source>
        <dbReference type="Proteomes" id="UP001606134"/>
    </source>
</evidence>
<evidence type="ECO:0000256" key="2">
    <source>
        <dbReference type="ARBA" id="ARBA00007186"/>
    </source>
</evidence>
<sequence length="699" mass="76547">MNITAALNRRHLLLGTAALAGPWTSTALAATPATIKGSVDTRQRFKPINPHIYGGFLEHGANIINHTMWAEMLHDRKFYYGVLESEEPKPDPANFRAAMAYIHKWTAVGPMASVSLDKADAYVGEHSPAIELSPTTPRGITQGHIALVNGKAYTGRIVLKAGQPTDVTLTLAEASGREQTVKLQATSDWRTLPFTFTATGDAPEARLSITATGSGKLLIGAVSLMPADNIKGFRADTIALMKEMDCKILRMPGGNFISGPYDWKNTIGDPDKRPPIFDPVWKALQPNDAGLDELLQMCELIQCEPYWCVNTGFGEARSGAEIVEYVNGAANTFWGAQRAANGRVQPYKVKYWDIGNEMYGHWQFGHMAREQYVIKHNQFADAMRKVDPSIYIVAPGGFVDEMTTGQGIFVAGQPEVKVGSDRDWAYGMFKFSKGKFDALATHAYPPENKRFDLQSGQLFDVTQTLTEWARQPAQRIATMADAWEDYKKLFPELNDGKVKVFFDEWAFSFRDSYRGTLAIALAFHEFFKHTDFIEMAGYTMATAWMNVTPTGSAISTKGRVFQLYNQHFGSIPVAVGGNSPQPARAYPAGGDQPRVNTGSATYPLDVMAALTKDEKGLTVAVVNPTEMAQSLELSLDGFATGAQGKTFTLVGKSLDATNAVGAPPEVVIQQGSFDARARRFDIAPASIRIYQFPKASSLG</sequence>
<evidence type="ECO:0000256" key="4">
    <source>
        <dbReference type="ARBA" id="ARBA00012670"/>
    </source>
</evidence>
<feature type="domain" description="Alpha-L-arabinofuranosidase C-terminal" evidence="9">
    <location>
        <begin position="503"/>
        <end position="686"/>
    </location>
</feature>
<dbReference type="Pfam" id="PF22848">
    <property type="entry name" value="ASD1_dom"/>
    <property type="match status" value="1"/>
</dbReference>
<evidence type="ECO:0000313" key="10">
    <source>
        <dbReference type="EMBL" id="MFG6487657.1"/>
    </source>
</evidence>
<dbReference type="EMBL" id="JBIGIC010000006">
    <property type="protein sequence ID" value="MFG6487657.1"/>
    <property type="molecule type" value="Genomic_DNA"/>
</dbReference>
<accession>A0ABW7HDV4</accession>
<comment type="caution">
    <text evidence="10">The sequence shown here is derived from an EMBL/GenBank/DDBJ whole genome shotgun (WGS) entry which is preliminary data.</text>
</comment>
<evidence type="ECO:0000259" key="9">
    <source>
        <dbReference type="SMART" id="SM00813"/>
    </source>
</evidence>
<reference evidence="10 11" key="1">
    <citation type="submission" date="2024-08" db="EMBL/GenBank/DDBJ databases">
        <authorList>
            <person name="Lu H."/>
        </authorList>
    </citation>
    <scope>NUCLEOTIDE SEQUENCE [LARGE SCALE GENOMIC DNA]</scope>
    <source>
        <strain evidence="10 11">BYS78W</strain>
    </source>
</reference>
<dbReference type="Gene3D" id="2.60.40.1180">
    <property type="entry name" value="Golgi alpha-mannosidase II"/>
    <property type="match status" value="1"/>
</dbReference>
<dbReference type="EC" id="3.2.1.55" evidence="4"/>
<dbReference type="Proteomes" id="UP001606134">
    <property type="component" value="Unassembled WGS sequence"/>
</dbReference>
<proteinExistence type="inferred from homology"/>
<comment type="subunit">
    <text evidence="3">Homohexamer; trimer of dimers.</text>
</comment>
<keyword evidence="11" id="KW-1185">Reference proteome</keyword>
<evidence type="ECO:0000256" key="7">
    <source>
        <dbReference type="ARBA" id="ARBA00023295"/>
    </source>
</evidence>
<dbReference type="InterPro" id="IPR055235">
    <property type="entry name" value="ASD1_cat"/>
</dbReference>
<dbReference type="SUPFAM" id="SSF49785">
    <property type="entry name" value="Galactose-binding domain-like"/>
    <property type="match status" value="1"/>
</dbReference>
<evidence type="ECO:0000256" key="8">
    <source>
        <dbReference type="SAM" id="SignalP"/>
    </source>
</evidence>
<evidence type="ECO:0000256" key="6">
    <source>
        <dbReference type="ARBA" id="ARBA00023277"/>
    </source>
</evidence>
<keyword evidence="8" id="KW-0732">Signal</keyword>
<evidence type="ECO:0000256" key="5">
    <source>
        <dbReference type="ARBA" id="ARBA00022801"/>
    </source>
</evidence>
<dbReference type="Gene3D" id="2.60.120.260">
    <property type="entry name" value="Galactose-binding domain-like"/>
    <property type="match status" value="1"/>
</dbReference>
<dbReference type="Gene3D" id="3.20.20.80">
    <property type="entry name" value="Glycosidases"/>
    <property type="match status" value="1"/>
</dbReference>
<dbReference type="SMART" id="SM00813">
    <property type="entry name" value="Alpha-L-AF_C"/>
    <property type="match status" value="1"/>
</dbReference>
<dbReference type="PANTHER" id="PTHR43576:SF2">
    <property type="entry name" value="INTRACELLULAR EXO-ALPHA-L-ARABINOFURANOSIDASE 2"/>
    <property type="match status" value="1"/>
</dbReference>
<keyword evidence="7" id="KW-0326">Glycosidase</keyword>
<dbReference type="InterPro" id="IPR013780">
    <property type="entry name" value="Glyco_hydro_b"/>
</dbReference>
<comment type="catalytic activity">
    <reaction evidence="1">
        <text>Hydrolysis of terminal non-reducing alpha-L-arabinofuranoside residues in alpha-L-arabinosides.</text>
        <dbReference type="EC" id="3.2.1.55"/>
    </reaction>
</comment>
<name>A0ABW7HDV4_9BURK</name>
<dbReference type="InterPro" id="IPR008979">
    <property type="entry name" value="Galactose-bd-like_sf"/>
</dbReference>
<evidence type="ECO:0000256" key="1">
    <source>
        <dbReference type="ARBA" id="ARBA00001462"/>
    </source>
</evidence>